<dbReference type="SUPFAM" id="SSF54593">
    <property type="entry name" value="Glyoxalase/Bleomycin resistance protein/Dihydroxybiphenyl dioxygenase"/>
    <property type="match status" value="1"/>
</dbReference>
<dbReference type="Gene3D" id="3.10.180.10">
    <property type="entry name" value="2,3-Dihydroxybiphenyl 1,2-Dioxygenase, domain 1"/>
    <property type="match status" value="1"/>
</dbReference>
<accession>A0A931HY46</accession>
<dbReference type="AlphaFoldDB" id="A0A931HY46"/>
<dbReference type="EMBL" id="JADZSC010000004">
    <property type="protein sequence ID" value="MBH0231579.1"/>
    <property type="molecule type" value="Genomic_DNA"/>
</dbReference>
<feature type="domain" description="VOC" evidence="1">
    <location>
        <begin position="6"/>
        <end position="123"/>
    </location>
</feature>
<protein>
    <submittedName>
        <fullName evidence="2">VOC family protein</fullName>
    </submittedName>
</protein>
<dbReference type="PROSITE" id="PS51819">
    <property type="entry name" value="VOC"/>
    <property type="match status" value="1"/>
</dbReference>
<sequence>METLTPAVHAVFVHTRDLVKSAAWYSWLLGVPFDEKDVESPVYNIPVQAGVHLTIDDHKFDPSFSFEPVKAPAFNFFSSNIHKSLEEMKDAGVVVTRDMETHGSFGWFHVQDPDGNAVMICGDISEDFR</sequence>
<dbReference type="Proteomes" id="UP000614490">
    <property type="component" value="Unassembled WGS sequence"/>
</dbReference>
<reference evidence="2 3" key="1">
    <citation type="journal article" date="2005" name="Int. J. Syst. Evol. Microbiol.">
        <title>Halobacillus yeomjeoni sp. nov., isolated from a marine solar saltern in Korea.</title>
        <authorList>
            <person name="Yoon J.H."/>
            <person name="Kang S.J."/>
            <person name="Lee C.H."/>
            <person name="Oh H.W."/>
            <person name="Oh T.K."/>
        </authorList>
    </citation>
    <scope>NUCLEOTIDE SEQUENCE [LARGE SCALE GENOMIC DNA]</scope>
    <source>
        <strain evidence="2 3">KCTC 3957</strain>
    </source>
</reference>
<comment type="caution">
    <text evidence="2">The sequence shown here is derived from an EMBL/GenBank/DDBJ whole genome shotgun (WGS) entry which is preliminary data.</text>
</comment>
<dbReference type="InterPro" id="IPR037523">
    <property type="entry name" value="VOC_core"/>
</dbReference>
<evidence type="ECO:0000313" key="2">
    <source>
        <dbReference type="EMBL" id="MBH0231579.1"/>
    </source>
</evidence>
<dbReference type="InterPro" id="IPR029068">
    <property type="entry name" value="Glyas_Bleomycin-R_OHBP_Dase"/>
</dbReference>
<gene>
    <name evidence="2" type="ORF">H0267_15320</name>
</gene>
<dbReference type="RefSeq" id="WP_197318218.1">
    <property type="nucleotide sequence ID" value="NZ_JADZSC010000004.1"/>
</dbReference>
<evidence type="ECO:0000259" key="1">
    <source>
        <dbReference type="PROSITE" id="PS51819"/>
    </source>
</evidence>
<proteinExistence type="predicted"/>
<dbReference type="Pfam" id="PF00903">
    <property type="entry name" value="Glyoxalase"/>
    <property type="match status" value="1"/>
</dbReference>
<evidence type="ECO:0000313" key="3">
    <source>
        <dbReference type="Proteomes" id="UP000614490"/>
    </source>
</evidence>
<organism evidence="2 3">
    <name type="scientific">Halobacillus yeomjeoni</name>
    <dbReference type="NCBI Taxonomy" id="311194"/>
    <lineage>
        <taxon>Bacteria</taxon>
        <taxon>Bacillati</taxon>
        <taxon>Bacillota</taxon>
        <taxon>Bacilli</taxon>
        <taxon>Bacillales</taxon>
        <taxon>Bacillaceae</taxon>
        <taxon>Halobacillus</taxon>
    </lineage>
</organism>
<name>A0A931HY46_9BACI</name>
<keyword evidence="3" id="KW-1185">Reference proteome</keyword>
<dbReference type="InterPro" id="IPR004360">
    <property type="entry name" value="Glyas_Fos-R_dOase_dom"/>
</dbReference>